<keyword evidence="1" id="KW-0472">Membrane</keyword>
<gene>
    <name evidence="2" type="ORF">METZ01_LOCUS354241</name>
</gene>
<keyword evidence="1" id="KW-1133">Transmembrane helix</keyword>
<dbReference type="AlphaFoldDB" id="A0A382RWH2"/>
<evidence type="ECO:0000256" key="1">
    <source>
        <dbReference type="SAM" id="Phobius"/>
    </source>
</evidence>
<accession>A0A382RWH2</accession>
<evidence type="ECO:0000313" key="2">
    <source>
        <dbReference type="EMBL" id="SVD01387.1"/>
    </source>
</evidence>
<proteinExistence type="predicted"/>
<protein>
    <submittedName>
        <fullName evidence="2">Uncharacterized protein</fullName>
    </submittedName>
</protein>
<feature type="transmembrane region" description="Helical" evidence="1">
    <location>
        <begin position="45"/>
        <end position="63"/>
    </location>
</feature>
<organism evidence="2">
    <name type="scientific">marine metagenome</name>
    <dbReference type="NCBI Taxonomy" id="408172"/>
    <lineage>
        <taxon>unclassified sequences</taxon>
        <taxon>metagenomes</taxon>
        <taxon>ecological metagenomes</taxon>
    </lineage>
</organism>
<reference evidence="2" key="1">
    <citation type="submission" date="2018-05" db="EMBL/GenBank/DDBJ databases">
        <authorList>
            <person name="Lanie J.A."/>
            <person name="Ng W.-L."/>
            <person name="Kazmierczak K.M."/>
            <person name="Andrzejewski T.M."/>
            <person name="Davidsen T.M."/>
            <person name="Wayne K.J."/>
            <person name="Tettelin H."/>
            <person name="Glass J.I."/>
            <person name="Rusch D."/>
            <person name="Podicherti R."/>
            <person name="Tsui H.-C.T."/>
            <person name="Winkler M.E."/>
        </authorList>
    </citation>
    <scope>NUCLEOTIDE SEQUENCE</scope>
</reference>
<feature type="non-terminal residue" evidence="2">
    <location>
        <position position="82"/>
    </location>
</feature>
<keyword evidence="1" id="KW-0812">Transmembrane</keyword>
<dbReference type="EMBL" id="UINC01124321">
    <property type="protein sequence ID" value="SVD01387.1"/>
    <property type="molecule type" value="Genomic_DNA"/>
</dbReference>
<feature type="transmembrane region" description="Helical" evidence="1">
    <location>
        <begin position="12"/>
        <end position="33"/>
    </location>
</feature>
<name>A0A382RWH2_9ZZZZ</name>
<sequence length="82" mass="9488">MKTISNSISIRIPSPYSIFFSGIVLYIFVLIISPSEPNYWGNFEGWLYIFLSFISILFGISVGSRKIIFEPKTIKLNEDVYR</sequence>